<keyword evidence="1" id="KW-0472">Membrane</keyword>
<dbReference type="EMBL" id="GBRH01177844">
    <property type="protein sequence ID" value="JAE20052.1"/>
    <property type="molecule type" value="Transcribed_RNA"/>
</dbReference>
<keyword evidence="1" id="KW-0812">Transmembrane</keyword>
<keyword evidence="1" id="KW-1133">Transmembrane helix</keyword>
<evidence type="ECO:0000313" key="2">
    <source>
        <dbReference type="EMBL" id="JAE20052.1"/>
    </source>
</evidence>
<reference evidence="2" key="1">
    <citation type="submission" date="2014-09" db="EMBL/GenBank/DDBJ databases">
        <authorList>
            <person name="Magalhaes I.L.F."/>
            <person name="Oliveira U."/>
            <person name="Santos F.R."/>
            <person name="Vidigal T.H.D.A."/>
            <person name="Brescovit A.D."/>
            <person name="Santos A.J."/>
        </authorList>
    </citation>
    <scope>NUCLEOTIDE SEQUENCE</scope>
    <source>
        <tissue evidence="2">Shoot tissue taken approximately 20 cm above the soil surface</tissue>
    </source>
</reference>
<proteinExistence type="predicted"/>
<sequence length="96" mass="11153">MLLSAYWLGRNGHIHREFDAAGLGVSWCLVPMALLLFLCWVLRLRGLVLPHNHHFIPYHPVVPALLTAEWRVPSVFRNRSKQKEIRSSEYHSGIRN</sequence>
<feature type="transmembrane region" description="Helical" evidence="1">
    <location>
        <begin position="20"/>
        <end position="42"/>
    </location>
</feature>
<name>A0A0A9G6C6_ARUDO</name>
<reference evidence="2" key="2">
    <citation type="journal article" date="2015" name="Data Brief">
        <title>Shoot transcriptome of the giant reed, Arundo donax.</title>
        <authorList>
            <person name="Barrero R.A."/>
            <person name="Guerrero F.D."/>
            <person name="Moolhuijzen P."/>
            <person name="Goolsby J.A."/>
            <person name="Tidwell J."/>
            <person name="Bellgard S.E."/>
            <person name="Bellgard M.I."/>
        </authorList>
    </citation>
    <scope>NUCLEOTIDE SEQUENCE</scope>
    <source>
        <tissue evidence="2">Shoot tissue taken approximately 20 cm above the soil surface</tissue>
    </source>
</reference>
<evidence type="ECO:0000256" key="1">
    <source>
        <dbReference type="SAM" id="Phobius"/>
    </source>
</evidence>
<organism evidence="2">
    <name type="scientific">Arundo donax</name>
    <name type="common">Giant reed</name>
    <name type="synonym">Donax arundinaceus</name>
    <dbReference type="NCBI Taxonomy" id="35708"/>
    <lineage>
        <taxon>Eukaryota</taxon>
        <taxon>Viridiplantae</taxon>
        <taxon>Streptophyta</taxon>
        <taxon>Embryophyta</taxon>
        <taxon>Tracheophyta</taxon>
        <taxon>Spermatophyta</taxon>
        <taxon>Magnoliopsida</taxon>
        <taxon>Liliopsida</taxon>
        <taxon>Poales</taxon>
        <taxon>Poaceae</taxon>
        <taxon>PACMAD clade</taxon>
        <taxon>Arundinoideae</taxon>
        <taxon>Arundineae</taxon>
        <taxon>Arundo</taxon>
    </lineage>
</organism>
<dbReference type="AlphaFoldDB" id="A0A0A9G6C6"/>
<accession>A0A0A9G6C6</accession>
<protein>
    <submittedName>
        <fullName evidence="2">Uncharacterized protein</fullName>
    </submittedName>
</protein>